<dbReference type="OrthoDB" id="4427597at2"/>
<dbReference type="InterPro" id="IPR020568">
    <property type="entry name" value="Ribosomal_Su5_D2-typ_SF"/>
</dbReference>
<evidence type="ECO:0000259" key="3">
    <source>
        <dbReference type="Pfam" id="PF10509"/>
    </source>
</evidence>
<dbReference type="Gene3D" id="3.30.70.890">
    <property type="entry name" value="GHMP kinase, C-terminal domain"/>
    <property type="match status" value="1"/>
</dbReference>
<feature type="domain" description="Galactokinase N-terminal" evidence="3">
    <location>
        <begin position="30"/>
        <end position="78"/>
    </location>
</feature>
<organism evidence="4 5">
    <name type="scientific">Corynebacterium callunae DSM 20147</name>
    <dbReference type="NCBI Taxonomy" id="1121353"/>
    <lineage>
        <taxon>Bacteria</taxon>
        <taxon>Bacillati</taxon>
        <taxon>Actinomycetota</taxon>
        <taxon>Actinomycetes</taxon>
        <taxon>Mycobacteriales</taxon>
        <taxon>Corynebacteriaceae</taxon>
        <taxon>Corynebacterium</taxon>
    </lineage>
</organism>
<dbReference type="EMBL" id="CP004354">
    <property type="protein sequence ID" value="AGG67320.1"/>
    <property type="molecule type" value="Genomic_DNA"/>
</dbReference>
<dbReference type="PANTHER" id="PTHR10457:SF7">
    <property type="entry name" value="GALACTOKINASE-RELATED"/>
    <property type="match status" value="1"/>
</dbReference>
<dbReference type="HOGENOM" id="CLU_692070_0_0_11"/>
<sequence length="434" mass="46422">MAIWQPELLNPQGQPIELAPNSMLETCVAHHRHHFNKEPKGAATAPSTWSMIGEHTDYAGGVVLSTMSNWATAVAVGPNSEKTINVVLIGAQGNVEKHSISTAEVNARAQAQLLTHDNLGRAVTPPLPEGGIAARLGGIAWTMIHKQMLSRDTKGLNITALSSIPNGVGLGEFAALDIALALALFQEEIDEAPVRARIADICSHAAFMFSESTALRARHTTALRGESGKMSVIDYSDGSVTQAPHPVSRTAGLQAYLVAAPHDHKLDVALHTHRRHAFIDEASRAFSTESLRRLPDAATRVVDWLQAVLEVTGRQDLPTVEQAGHWLRFWEAETQRAQQTSSALRSRRLPQLAALLATSQRELDEVYGISTPDSALAQLCMERGAFSARCSSAGVSKGIIALIDEKRGGNFAADLAADGLTVIPLGHGETAAQA</sequence>
<dbReference type="Pfam" id="PF10509">
    <property type="entry name" value="GalKase_gal_bdg"/>
    <property type="match status" value="1"/>
</dbReference>
<dbReference type="InterPro" id="IPR000705">
    <property type="entry name" value="Galactokinase"/>
</dbReference>
<keyword evidence="4" id="KW-0808">Transferase</keyword>
<keyword evidence="2" id="KW-0067">ATP-binding</keyword>
<dbReference type="SUPFAM" id="SSF55060">
    <property type="entry name" value="GHMP Kinase, C-terminal domain"/>
    <property type="match status" value="1"/>
</dbReference>
<dbReference type="InterPro" id="IPR014721">
    <property type="entry name" value="Ribsml_uS5_D2-typ_fold_subgr"/>
</dbReference>
<dbReference type="PRINTS" id="PR00959">
    <property type="entry name" value="MEVGALKINASE"/>
</dbReference>
<name>M1UGC7_9CORY</name>
<keyword evidence="5" id="KW-1185">Reference proteome</keyword>
<evidence type="ECO:0000313" key="4">
    <source>
        <dbReference type="EMBL" id="AGG67320.1"/>
    </source>
</evidence>
<gene>
    <name evidence="4" type="ORF">H924_09410</name>
</gene>
<dbReference type="GO" id="GO:0004335">
    <property type="term" value="F:galactokinase activity"/>
    <property type="evidence" value="ECO:0007669"/>
    <property type="project" value="InterPro"/>
</dbReference>
<keyword evidence="1" id="KW-0547">Nucleotide-binding</keyword>
<keyword evidence="4" id="KW-0418">Kinase</keyword>
<proteinExistence type="predicted"/>
<dbReference type="GO" id="GO:0005524">
    <property type="term" value="F:ATP binding"/>
    <property type="evidence" value="ECO:0007669"/>
    <property type="project" value="UniProtKB-KW"/>
</dbReference>
<protein>
    <submittedName>
        <fullName evidence="4">Galactokinase</fullName>
    </submittedName>
</protein>
<reference evidence="4 5" key="1">
    <citation type="submission" date="2013-02" db="EMBL/GenBank/DDBJ databases">
        <title>The complete genome sequence of Corynebacterium callunae DSM 20147.</title>
        <authorList>
            <person name="Ruckert C."/>
            <person name="Albersmeier A."/>
            <person name="Kalinowski J."/>
        </authorList>
    </citation>
    <scope>NUCLEOTIDE SEQUENCE [LARGE SCALE GENOMIC DNA]</scope>
    <source>
        <strain evidence="4 5">DSM 20147</strain>
    </source>
</reference>
<dbReference type="PANTHER" id="PTHR10457">
    <property type="entry name" value="MEVALONATE KINASE/GALACTOKINASE"/>
    <property type="match status" value="1"/>
</dbReference>
<dbReference type="Proteomes" id="UP000011760">
    <property type="component" value="Chromosome"/>
</dbReference>
<evidence type="ECO:0000313" key="5">
    <source>
        <dbReference type="Proteomes" id="UP000011760"/>
    </source>
</evidence>
<dbReference type="PATRIC" id="fig|1121353.3.peg.1920"/>
<evidence type="ECO:0000256" key="2">
    <source>
        <dbReference type="ARBA" id="ARBA00022840"/>
    </source>
</evidence>
<dbReference type="eggNOG" id="COG0153">
    <property type="taxonomic scope" value="Bacteria"/>
</dbReference>
<dbReference type="GO" id="GO:0005829">
    <property type="term" value="C:cytosol"/>
    <property type="evidence" value="ECO:0007669"/>
    <property type="project" value="TreeGrafter"/>
</dbReference>
<dbReference type="PRINTS" id="PR00473">
    <property type="entry name" value="GALCTOKINASE"/>
</dbReference>
<dbReference type="InterPro" id="IPR036554">
    <property type="entry name" value="GHMP_kinase_C_sf"/>
</dbReference>
<evidence type="ECO:0000256" key="1">
    <source>
        <dbReference type="ARBA" id="ARBA00022741"/>
    </source>
</evidence>
<dbReference type="RefSeq" id="WP_015651751.1">
    <property type="nucleotide sequence ID" value="NC_020506.1"/>
</dbReference>
<dbReference type="AlphaFoldDB" id="M1UGC7"/>
<dbReference type="KEGG" id="ccn:H924_09410"/>
<dbReference type="GO" id="GO:0006012">
    <property type="term" value="P:galactose metabolic process"/>
    <property type="evidence" value="ECO:0007669"/>
    <property type="project" value="InterPro"/>
</dbReference>
<accession>M1UGC7</accession>
<dbReference type="InterPro" id="IPR019539">
    <property type="entry name" value="GalKase_N"/>
</dbReference>
<dbReference type="SUPFAM" id="SSF54211">
    <property type="entry name" value="Ribosomal protein S5 domain 2-like"/>
    <property type="match status" value="1"/>
</dbReference>
<dbReference type="Gene3D" id="3.30.230.10">
    <property type="match status" value="1"/>
</dbReference>
<dbReference type="STRING" id="1121353.H924_09410"/>